<dbReference type="Proteomes" id="UP000536624">
    <property type="component" value="Unassembled WGS sequence"/>
</dbReference>
<dbReference type="RefSeq" id="WP_167505690.1">
    <property type="nucleotide sequence ID" value="NZ_JAALLH010000003.1"/>
</dbReference>
<reference evidence="1 2" key="1">
    <citation type="submission" date="2020-02" db="EMBL/GenBank/DDBJ databases">
        <title>Streptomyces malaysiensis DSM14702 (JHCC583434, PFL_A843) Genome sequencing and assembly.</title>
        <authorList>
            <person name="Samborskyy M."/>
        </authorList>
    </citation>
    <scope>NUCLEOTIDE SEQUENCE [LARGE SCALE GENOMIC DNA]</scope>
    <source>
        <strain evidence="1 2">DSM 14702</strain>
    </source>
</reference>
<name>A0A7X6B2T9_STRMQ</name>
<protein>
    <submittedName>
        <fullName evidence="1">Uncharacterized protein</fullName>
    </submittedName>
</protein>
<organism evidence="1 2">
    <name type="scientific">Streptomyces malaysiensis</name>
    <dbReference type="NCBI Taxonomy" id="92644"/>
    <lineage>
        <taxon>Bacteria</taxon>
        <taxon>Bacillati</taxon>
        <taxon>Actinomycetota</taxon>
        <taxon>Actinomycetes</taxon>
        <taxon>Kitasatosporales</taxon>
        <taxon>Streptomycetaceae</taxon>
        <taxon>Streptomyces</taxon>
        <taxon>Streptomyces violaceusniger group</taxon>
    </lineage>
</organism>
<dbReference type="AlphaFoldDB" id="A0A7X6B2T9"/>
<gene>
    <name evidence="1" type="ORF">SMALB_8959</name>
</gene>
<comment type="caution">
    <text evidence="1">The sequence shown here is derived from an EMBL/GenBank/DDBJ whole genome shotgun (WGS) entry which is preliminary data.</text>
</comment>
<evidence type="ECO:0000313" key="1">
    <source>
        <dbReference type="EMBL" id="NIY70777.1"/>
    </source>
</evidence>
<proteinExistence type="predicted"/>
<dbReference type="EMBL" id="JAALLH010000003">
    <property type="protein sequence ID" value="NIY70777.1"/>
    <property type="molecule type" value="Genomic_DNA"/>
</dbReference>
<sequence>MGQVNLSPDRAADPTGDLIGVKPIDKDRLVTKMSTTLDPPWWTPEVISVAVDGKLLLVVRVAADTAPRPLLNQGAIRIRLDGANNVADRRLAQVLFQQMDQAPSPAYTSYPRFAPDSGAIENRERYRAEPTDLVIRAATELPLRLGPAADAEPPQDHVELVPRPPRQRPQWRAWACTTCSSLTRLIFIGLEKRYPSPRR</sequence>
<accession>A0A7X6B2T9</accession>
<evidence type="ECO:0000313" key="2">
    <source>
        <dbReference type="Proteomes" id="UP000536624"/>
    </source>
</evidence>